<reference evidence="13" key="1">
    <citation type="submission" date="2020-04" db="EMBL/GenBank/DDBJ databases">
        <title>Draft genome resource of the tomato pathogen Pseudocercospora fuligena.</title>
        <authorList>
            <person name="Zaccaron A."/>
        </authorList>
    </citation>
    <scope>NUCLEOTIDE SEQUENCE</scope>
    <source>
        <strain evidence="13">PF001</strain>
    </source>
</reference>
<keyword evidence="7 11" id="KW-0663">Pyridoxal phosphate</keyword>
<dbReference type="AlphaFoldDB" id="A0A8H6R8Y5"/>
<dbReference type="PANTHER" id="PTHR31528">
    <property type="entry name" value="4-AMINO-5-HYDROXYMETHYL-2-METHYLPYRIMIDINE PHOSPHATE SYNTHASE THI11-RELATED"/>
    <property type="match status" value="1"/>
</dbReference>
<evidence type="ECO:0000313" key="13">
    <source>
        <dbReference type="EMBL" id="KAF7186683.1"/>
    </source>
</evidence>
<evidence type="ECO:0000256" key="3">
    <source>
        <dbReference type="ARBA" id="ARBA00009406"/>
    </source>
</evidence>
<name>A0A8H6R8Y5_9PEZI</name>
<gene>
    <name evidence="13" type="ORF">HII31_11915</name>
</gene>
<comment type="pathway">
    <text evidence="2 11">Cofactor biosynthesis; thiamine diphosphate biosynthesis.</text>
</comment>
<evidence type="ECO:0000256" key="4">
    <source>
        <dbReference type="ARBA" id="ARBA00011738"/>
    </source>
</evidence>
<evidence type="ECO:0000256" key="1">
    <source>
        <dbReference type="ARBA" id="ARBA00003469"/>
    </source>
</evidence>
<dbReference type="GO" id="GO:0009228">
    <property type="term" value="P:thiamine biosynthetic process"/>
    <property type="evidence" value="ECO:0007669"/>
    <property type="project" value="UniProtKB-UniRule"/>
</dbReference>
<evidence type="ECO:0000256" key="11">
    <source>
        <dbReference type="RuleBase" id="RU367015"/>
    </source>
</evidence>
<keyword evidence="6" id="KW-0479">Metal-binding</keyword>
<evidence type="ECO:0000256" key="8">
    <source>
        <dbReference type="ARBA" id="ARBA00022977"/>
    </source>
</evidence>
<dbReference type="Proteomes" id="UP000660729">
    <property type="component" value="Unassembled WGS sequence"/>
</dbReference>
<keyword evidence="5" id="KW-0808">Transferase</keyword>
<evidence type="ECO:0000256" key="7">
    <source>
        <dbReference type="ARBA" id="ARBA00022898"/>
    </source>
</evidence>
<accession>A0A8H6R8Y5</accession>
<comment type="similarity">
    <text evidence="3 11">Belongs to the NMT1/THI5 family.</text>
</comment>
<proteinExistence type="inferred from homology"/>
<dbReference type="GO" id="GO:0016740">
    <property type="term" value="F:transferase activity"/>
    <property type="evidence" value="ECO:0007669"/>
    <property type="project" value="UniProtKB-KW"/>
</dbReference>
<comment type="cofactor">
    <cofactor evidence="11">
        <name>Fe cation</name>
        <dbReference type="ChEBI" id="CHEBI:24875"/>
    </cofactor>
</comment>
<evidence type="ECO:0000313" key="14">
    <source>
        <dbReference type="Proteomes" id="UP000660729"/>
    </source>
</evidence>
<feature type="domain" description="SsuA/THI5-like" evidence="12">
    <location>
        <begin position="12"/>
        <end position="95"/>
    </location>
</feature>
<dbReference type="EMBL" id="JABCIY010000248">
    <property type="protein sequence ID" value="KAF7186683.1"/>
    <property type="molecule type" value="Genomic_DNA"/>
</dbReference>
<evidence type="ECO:0000256" key="9">
    <source>
        <dbReference type="ARBA" id="ARBA00023004"/>
    </source>
</evidence>
<comment type="function">
    <text evidence="1 11">Responsible for the formation of the pyrimidine heterocycle in the thiamine biosynthesis pathway. Catalyzes the formation of hydroxymethylpyrimidine phosphate (HMP-P) from histidine and pyridoxal phosphate (PLP). The protein uses PLP and the active site histidine to form HMP-P, generating an inactive enzyme. The enzyme can only undergo a single turnover, which suggests it is a suicide enzyme.</text>
</comment>
<dbReference type="OrthoDB" id="3468995at2759"/>
<dbReference type="PANTHER" id="PTHR31528:SF1">
    <property type="entry name" value="4-AMINO-5-HYDROXYMETHYL-2-METHYLPYRIMIDINE PHOSPHATE SYNTHASE THI11-RELATED"/>
    <property type="match status" value="1"/>
</dbReference>
<keyword evidence="14" id="KW-1185">Reference proteome</keyword>
<evidence type="ECO:0000256" key="2">
    <source>
        <dbReference type="ARBA" id="ARBA00004948"/>
    </source>
</evidence>
<protein>
    <recommendedName>
        <fullName evidence="11">4-amino-5-hydroxymethyl-2-methylpyrimidine phosphate synthase</fullName>
        <shortName evidence="11">HMP-P synthase</shortName>
        <shortName evidence="11">Hydroxymethylpyrimidine phosphate synthase</shortName>
    </recommendedName>
</protein>
<dbReference type="InterPro" id="IPR027939">
    <property type="entry name" value="NMT1/THI5"/>
</dbReference>
<comment type="catalytic activity">
    <reaction evidence="10">
        <text>N(6)-(pyridoxal phosphate)-L-lysyl-[4-amino-5-hydroxymethyl-2-methylpyrimidine phosphate synthase] + L-histidyl-[4-amino-5-hydroxymethyl-2-methylpyrimidine phosphate synthase] + 2 Fe(3+) + 4 H2O = L-lysyl-[4-amino-5-hydroxymethyl-2-methylpyrimidine phosphate synthase] + (2S)-2-amino-5-hydroxy-4-oxopentanoyl-[4-amino-5-hydroxymethyl-2-methylpyrimidine phosphate synthase] + 4-amino-2-methyl-5-(phosphooxymethyl)pyrimidine + 3-oxopropanoate + 2 Fe(2+) + 2 H(+)</text>
        <dbReference type="Rhea" id="RHEA:65756"/>
        <dbReference type="Rhea" id="RHEA-COMP:16892"/>
        <dbReference type="Rhea" id="RHEA-COMP:16893"/>
        <dbReference type="Rhea" id="RHEA-COMP:16894"/>
        <dbReference type="Rhea" id="RHEA-COMP:16895"/>
        <dbReference type="ChEBI" id="CHEBI:15377"/>
        <dbReference type="ChEBI" id="CHEBI:15378"/>
        <dbReference type="ChEBI" id="CHEBI:29033"/>
        <dbReference type="ChEBI" id="CHEBI:29034"/>
        <dbReference type="ChEBI" id="CHEBI:29969"/>
        <dbReference type="ChEBI" id="CHEBI:29979"/>
        <dbReference type="ChEBI" id="CHEBI:33190"/>
        <dbReference type="ChEBI" id="CHEBI:58354"/>
        <dbReference type="ChEBI" id="CHEBI:143915"/>
        <dbReference type="ChEBI" id="CHEBI:157692"/>
    </reaction>
    <physiologicalReaction direction="left-to-right" evidence="10">
        <dbReference type="Rhea" id="RHEA:65757"/>
    </physiologicalReaction>
</comment>
<evidence type="ECO:0000256" key="10">
    <source>
        <dbReference type="ARBA" id="ARBA00048179"/>
    </source>
</evidence>
<comment type="subunit">
    <text evidence="4 11">Homodimer.</text>
</comment>
<dbReference type="InterPro" id="IPR015168">
    <property type="entry name" value="SsuA/THI5"/>
</dbReference>
<dbReference type="Gene3D" id="3.40.190.10">
    <property type="entry name" value="Periplasmic binding protein-like II"/>
    <property type="match status" value="2"/>
</dbReference>
<dbReference type="GO" id="GO:0046872">
    <property type="term" value="F:metal ion binding"/>
    <property type="evidence" value="ECO:0007669"/>
    <property type="project" value="UniProtKB-KW"/>
</dbReference>
<evidence type="ECO:0000256" key="5">
    <source>
        <dbReference type="ARBA" id="ARBA00022679"/>
    </source>
</evidence>
<evidence type="ECO:0000259" key="12">
    <source>
        <dbReference type="Pfam" id="PF09084"/>
    </source>
</evidence>
<evidence type="ECO:0000256" key="6">
    <source>
        <dbReference type="ARBA" id="ARBA00022723"/>
    </source>
</evidence>
<comment type="caution">
    <text evidence="13">The sequence shown here is derived from an EMBL/GenBank/DDBJ whole genome shotgun (WGS) entry which is preliminary data.</text>
</comment>
<organism evidence="13 14">
    <name type="scientific">Pseudocercospora fuligena</name>
    <dbReference type="NCBI Taxonomy" id="685502"/>
    <lineage>
        <taxon>Eukaryota</taxon>
        <taxon>Fungi</taxon>
        <taxon>Dikarya</taxon>
        <taxon>Ascomycota</taxon>
        <taxon>Pezizomycotina</taxon>
        <taxon>Dothideomycetes</taxon>
        <taxon>Dothideomycetidae</taxon>
        <taxon>Mycosphaerellales</taxon>
        <taxon>Mycosphaerellaceae</taxon>
        <taxon>Pseudocercospora</taxon>
    </lineage>
</organism>
<dbReference type="UniPathway" id="UPA00060"/>
<dbReference type="SUPFAM" id="SSF53850">
    <property type="entry name" value="Periplasmic binding protein-like II"/>
    <property type="match status" value="1"/>
</dbReference>
<keyword evidence="8 11" id="KW-0784">Thiamine biosynthesis</keyword>
<dbReference type="Pfam" id="PF09084">
    <property type="entry name" value="NMT1"/>
    <property type="match status" value="1"/>
</dbReference>
<dbReference type="GO" id="GO:0009229">
    <property type="term" value="P:thiamine diphosphate biosynthetic process"/>
    <property type="evidence" value="ECO:0007669"/>
    <property type="project" value="UniProtKB-UniRule"/>
</dbReference>
<sequence length="300" mass="33984">MRPFNLTATGYNLNYLPQYIASRHGVFREEGLDVSINIPTPWDGVLDELAGGTADMALGGAWVPSMYQDRVQNYTILGQIANRCPLAIIRRKSSCDSSPFKLSEMLNRTVLMKSIGGASVGLFFKMLLREHELDPRQIDYIQDLDGKMLGDLFQGGMGDYFITDNLSARIMVARNPKVEIALECVTQGEVPWSVYYQETSRMSPELRDAQARFCRGLEKGIRWIIEQRDAEGFRDELIELFPDAPIDVVVDLTNLFREQGMWTSSVVPKAAFERWQKGLTDARLIEGPIEYDCIVKNILQ</sequence>
<keyword evidence="9 11" id="KW-0408">Iron</keyword>